<dbReference type="Proteomes" id="UP000077202">
    <property type="component" value="Unassembled WGS sequence"/>
</dbReference>
<comment type="caution">
    <text evidence="2">The sequence shown here is derived from an EMBL/GenBank/DDBJ whole genome shotgun (WGS) entry which is preliminary data.</text>
</comment>
<evidence type="ECO:0000313" key="3">
    <source>
        <dbReference type="Proteomes" id="UP000077202"/>
    </source>
</evidence>
<proteinExistence type="predicted"/>
<sequence length="368" mass="39275">MRCESSCSGFGQPAGAVPSIGKNFRHVRYCVEREVRFGLGWVGFGRAGRVGVGCGSTRGSEHSSASGDCWWGSGEDAEGQLSRGARREEEDEGGGGGGIRECVWAPWASLARLFLSFWDYDDQSATQFEAGIGSGQGTTVVKAASLKASTTIPRTADVAAKERKGKTAIAFAAAYDGVYACGGLLDMCICLMSCLQYASWFDPGEGRDTSPAIQGVPTSPAAGLLGTTSLDSSLPDTFRAPPRPIPYDVDPRYLRTPRDGLVSRRDKSGMSHLHGVEAEHLRRSNNGDGGGEALTQFLGRGGQGEFDELPQTFRPESPGKRQPSKGMGRNESLTNLDMDDDVCPTCLDGKILFLLSDSAFSTFHSFQL</sequence>
<evidence type="ECO:0000313" key="2">
    <source>
        <dbReference type="EMBL" id="OAE25384.1"/>
    </source>
</evidence>
<feature type="region of interest" description="Disordered" evidence="1">
    <location>
        <begin position="65"/>
        <end position="96"/>
    </location>
</feature>
<feature type="region of interest" description="Disordered" evidence="1">
    <location>
        <begin position="281"/>
        <end position="335"/>
    </location>
</feature>
<dbReference type="EMBL" id="LVLJ01002341">
    <property type="protein sequence ID" value="OAE25384.1"/>
    <property type="molecule type" value="Genomic_DNA"/>
</dbReference>
<gene>
    <name evidence="2" type="ORF">AXG93_4620s1990</name>
</gene>
<evidence type="ECO:0000256" key="1">
    <source>
        <dbReference type="SAM" id="MobiDB-lite"/>
    </source>
</evidence>
<keyword evidence="3" id="KW-1185">Reference proteome</keyword>
<feature type="region of interest" description="Disordered" evidence="1">
    <location>
        <begin position="230"/>
        <end position="252"/>
    </location>
</feature>
<dbReference type="AlphaFoldDB" id="A0A176VX42"/>
<organism evidence="2 3">
    <name type="scientific">Marchantia polymorpha subsp. ruderalis</name>
    <dbReference type="NCBI Taxonomy" id="1480154"/>
    <lineage>
        <taxon>Eukaryota</taxon>
        <taxon>Viridiplantae</taxon>
        <taxon>Streptophyta</taxon>
        <taxon>Embryophyta</taxon>
        <taxon>Marchantiophyta</taxon>
        <taxon>Marchantiopsida</taxon>
        <taxon>Marchantiidae</taxon>
        <taxon>Marchantiales</taxon>
        <taxon>Marchantiaceae</taxon>
        <taxon>Marchantia</taxon>
    </lineage>
</organism>
<name>A0A176VX42_MARPO</name>
<protein>
    <submittedName>
        <fullName evidence="2">Uncharacterized protein</fullName>
    </submittedName>
</protein>
<accession>A0A176VX42</accession>
<reference evidence="2" key="1">
    <citation type="submission" date="2016-03" db="EMBL/GenBank/DDBJ databases">
        <title>Mechanisms controlling the formation of the plant cell surface in tip-growing cells are functionally conserved among land plants.</title>
        <authorList>
            <person name="Honkanen S."/>
            <person name="Jones V.A."/>
            <person name="Morieri G."/>
            <person name="Champion C."/>
            <person name="Hetherington A.J."/>
            <person name="Kelly S."/>
            <person name="Saint-Marcoux D."/>
            <person name="Proust H."/>
            <person name="Prescott H."/>
            <person name="Dolan L."/>
        </authorList>
    </citation>
    <scope>NUCLEOTIDE SEQUENCE [LARGE SCALE GENOMIC DNA]</scope>
    <source>
        <tissue evidence="2">Whole gametophyte</tissue>
    </source>
</reference>